<accession>X1FYK9</accession>
<feature type="domain" description="Dinitrogenase iron-molybdenum cofactor biosynthesis" evidence="1">
    <location>
        <begin position="144"/>
        <end position="233"/>
    </location>
</feature>
<protein>
    <recommendedName>
        <fullName evidence="1">Dinitrogenase iron-molybdenum cofactor biosynthesis domain-containing protein</fullName>
    </recommendedName>
</protein>
<dbReference type="PANTHER" id="PTHR42983">
    <property type="entry name" value="DINITROGENASE IRON-MOLYBDENUM COFACTOR PROTEIN-RELATED"/>
    <property type="match status" value="1"/>
</dbReference>
<reference evidence="2" key="1">
    <citation type="journal article" date="2014" name="Front. Microbiol.">
        <title>High frequency of phylogenetically diverse reductive dehalogenase-homologous genes in deep subseafloor sedimentary metagenomes.</title>
        <authorList>
            <person name="Kawai M."/>
            <person name="Futagami T."/>
            <person name="Toyoda A."/>
            <person name="Takaki Y."/>
            <person name="Nishi S."/>
            <person name="Hori S."/>
            <person name="Arai W."/>
            <person name="Tsubouchi T."/>
            <person name="Morono Y."/>
            <person name="Uchiyama I."/>
            <person name="Ito T."/>
            <person name="Fujiyama A."/>
            <person name="Inagaki F."/>
            <person name="Takami H."/>
        </authorList>
    </citation>
    <scope>NUCLEOTIDE SEQUENCE</scope>
    <source>
        <strain evidence="2">Expedition CK06-06</strain>
    </source>
</reference>
<dbReference type="Gene3D" id="3.30.420.130">
    <property type="entry name" value="Dinitrogenase iron-molybdenum cofactor biosynthesis domain"/>
    <property type="match status" value="2"/>
</dbReference>
<dbReference type="PANTHER" id="PTHR42983:SF1">
    <property type="entry name" value="IRON-MOLYBDENUM PROTEIN"/>
    <property type="match status" value="1"/>
</dbReference>
<name>X1FYK9_9ZZZZ</name>
<dbReference type="InterPro" id="IPR003731">
    <property type="entry name" value="Di-Nase_FeMo-co_biosynth"/>
</dbReference>
<dbReference type="CDD" id="cd00851">
    <property type="entry name" value="MTH1175"/>
    <property type="match status" value="2"/>
</dbReference>
<dbReference type="SUPFAM" id="SSF53146">
    <property type="entry name" value="Nitrogenase accessory factor-like"/>
    <property type="match status" value="2"/>
</dbReference>
<dbReference type="InterPro" id="IPR033913">
    <property type="entry name" value="MTH1175_dom"/>
</dbReference>
<proteinExistence type="predicted"/>
<comment type="caution">
    <text evidence="2">The sequence shown here is derived from an EMBL/GenBank/DDBJ whole genome shotgun (WGS) entry which is preliminary data.</text>
</comment>
<evidence type="ECO:0000313" key="2">
    <source>
        <dbReference type="EMBL" id="GAH34419.1"/>
    </source>
</evidence>
<dbReference type="EMBL" id="BARU01007931">
    <property type="protein sequence ID" value="GAH34419.1"/>
    <property type="molecule type" value="Genomic_DNA"/>
</dbReference>
<dbReference type="Pfam" id="PF02579">
    <property type="entry name" value="Nitro_FeMo-Co"/>
    <property type="match status" value="2"/>
</dbReference>
<dbReference type="AlphaFoldDB" id="X1FYK9"/>
<dbReference type="InterPro" id="IPR036105">
    <property type="entry name" value="DiNase_FeMo-co_biosyn_sf"/>
</dbReference>
<organism evidence="2">
    <name type="scientific">marine sediment metagenome</name>
    <dbReference type="NCBI Taxonomy" id="412755"/>
    <lineage>
        <taxon>unclassified sequences</taxon>
        <taxon>metagenomes</taxon>
        <taxon>ecological metagenomes</taxon>
    </lineage>
</organism>
<evidence type="ECO:0000259" key="1">
    <source>
        <dbReference type="Pfam" id="PF02579"/>
    </source>
</evidence>
<feature type="domain" description="Dinitrogenase iron-molybdenum cofactor biosynthesis" evidence="1">
    <location>
        <begin position="9"/>
        <end position="96"/>
    </location>
</feature>
<sequence length="237" mass="25566">MKIAISTDQGHVSAHFGRCLSYTIVEIKEGKILSKEEIPNPGHQPGFLPQYLSEKGVNCIIAGGMGPRAQDLFAQKNIEAVIGVQGAVDKVIEKFINQELEVGDDLCGHKHGPEEHPPFDSPAEHFPQSKGNKICITSKGKDLETEVDPSFGRAKYFLIVDPETMNFEVVNNPNIEAVQGAGIQSAQLISNKNIGTVLTGSCGPNAHRILQSSGIKVITGTNGKVKDVLAKYKPEVK</sequence>
<gene>
    <name evidence="2" type="ORF">S03H2_15586</name>
</gene>